<feature type="region of interest" description="Disordered" evidence="1">
    <location>
        <begin position="41"/>
        <end position="62"/>
    </location>
</feature>
<organism evidence="2 3">
    <name type="scientific">Colletotrichum sojae</name>
    <dbReference type="NCBI Taxonomy" id="2175907"/>
    <lineage>
        <taxon>Eukaryota</taxon>
        <taxon>Fungi</taxon>
        <taxon>Dikarya</taxon>
        <taxon>Ascomycota</taxon>
        <taxon>Pezizomycotina</taxon>
        <taxon>Sordariomycetes</taxon>
        <taxon>Hypocreomycetidae</taxon>
        <taxon>Glomerellales</taxon>
        <taxon>Glomerellaceae</taxon>
        <taxon>Colletotrichum</taxon>
        <taxon>Colletotrichum orchidearum species complex</taxon>
    </lineage>
</organism>
<gene>
    <name evidence="2" type="ORF">CSOJ01_01853</name>
</gene>
<proteinExistence type="predicted"/>
<evidence type="ECO:0000256" key="1">
    <source>
        <dbReference type="SAM" id="MobiDB-lite"/>
    </source>
</evidence>
<comment type="caution">
    <text evidence="2">The sequence shown here is derived from an EMBL/GenBank/DDBJ whole genome shotgun (WGS) entry which is preliminary data.</text>
</comment>
<evidence type="ECO:0000313" key="3">
    <source>
        <dbReference type="Proteomes" id="UP000652219"/>
    </source>
</evidence>
<accession>A0A8H6JT11</accession>
<dbReference type="EMBL" id="WIGN01000015">
    <property type="protein sequence ID" value="KAF6818473.1"/>
    <property type="molecule type" value="Genomic_DNA"/>
</dbReference>
<reference evidence="2 3" key="1">
    <citation type="journal article" date="2020" name="Phytopathology">
        <title>Genome Sequence Resources of Colletotrichum truncatum, C. plurivorum, C. musicola, and C. sojae: Four Species Pathogenic to Soybean (Glycine max).</title>
        <authorList>
            <person name="Rogerio F."/>
            <person name="Boufleur T.R."/>
            <person name="Ciampi-Guillardi M."/>
            <person name="Sukno S.A."/>
            <person name="Thon M.R."/>
            <person name="Massola Junior N.S."/>
            <person name="Baroncelli R."/>
        </authorList>
    </citation>
    <scope>NUCLEOTIDE SEQUENCE [LARGE SCALE GENOMIC DNA]</scope>
    <source>
        <strain evidence="2 3">LFN0009</strain>
    </source>
</reference>
<protein>
    <submittedName>
        <fullName evidence="2">Uncharacterized protein</fullName>
    </submittedName>
</protein>
<name>A0A8H6JT11_9PEZI</name>
<dbReference type="AlphaFoldDB" id="A0A8H6JT11"/>
<sequence>MRELAAPKTAFLFQPSTALKDFRATSSQFPVQHNTGVDWQLPKLTPLQPGPDPQKNEHVRRDGKLLSVSASTLIMGMAWFRRENSEPPIPIVWEIDIGGGRTHYM</sequence>
<evidence type="ECO:0000313" key="2">
    <source>
        <dbReference type="EMBL" id="KAF6818473.1"/>
    </source>
</evidence>
<keyword evidence="3" id="KW-1185">Reference proteome</keyword>
<dbReference type="Proteomes" id="UP000652219">
    <property type="component" value="Unassembled WGS sequence"/>
</dbReference>